<dbReference type="Proteomes" id="UP000807504">
    <property type="component" value="Unassembled WGS sequence"/>
</dbReference>
<protein>
    <submittedName>
        <fullName evidence="2">Putative RNA-directed DNA polymerase like protein</fullName>
    </submittedName>
</protein>
<reference evidence="2" key="2">
    <citation type="submission" date="2020-06" db="EMBL/GenBank/DDBJ databases">
        <authorList>
            <person name="Sheffer M."/>
        </authorList>
    </citation>
    <scope>NUCLEOTIDE SEQUENCE</scope>
</reference>
<dbReference type="PANTHER" id="PTHR33273:SF2">
    <property type="entry name" value="ENDONUCLEASE_EXONUCLEASE_PHOSPHATASE DOMAIN-CONTAINING PROTEIN"/>
    <property type="match status" value="1"/>
</dbReference>
<gene>
    <name evidence="2" type="ORF">HNY73_015472</name>
</gene>
<sequence length="474" mass="55213">MLRHIEATMVIAQLPNLPPINFVSVYNPPNSNTAFTLDFELIYAYNTALFMAGDFNAKNKKWNCARTCRLGTQLDKFAGKTNARIIAPEEPTHYQNRSAYVIDIAIARNISQIITAETLNELSSDHMPVRFHIATETLCEDNKIFIPNWGKYKLQLLLNSDKKFVPKGPEEIEEEINRFTNEILTAYKESGRYKEKYKHETTQIIKEQIKNRNRLRKIWQRTRHPNDKRNLNRAQNYLNKLQYDQEQKRWENYIANLDPVEGSLWKLVKKIKNNKFRIPPLKTEHTIVYSNKEKAEAIADSLAKQFKNNNLSHPPTEYRVKQKLEKFEKTKNRTEDKRPSSLGASKNPHIIGIGIHVPSRPSYWQSQINSHPIPHTTTLPAICVFDSLLPRMHLCHSPTLQPFQDDLADRRKPPIGFYFEESSKGYHYMVAGSPVDFDENHFEIPTDTIEEMTDDFANNYYSSVPKEFNRLNST</sequence>
<reference evidence="2" key="1">
    <citation type="journal article" date="2020" name="bioRxiv">
        <title>Chromosome-level reference genome of the European wasp spider Argiope bruennichi: a resource for studies on range expansion and evolutionary adaptation.</title>
        <authorList>
            <person name="Sheffer M.M."/>
            <person name="Hoppe A."/>
            <person name="Krehenwinkel H."/>
            <person name="Uhl G."/>
            <person name="Kuss A.W."/>
            <person name="Jensen L."/>
            <person name="Jensen C."/>
            <person name="Gillespie R.G."/>
            <person name="Hoff K.J."/>
            <person name="Prost S."/>
        </authorList>
    </citation>
    <scope>NUCLEOTIDE SEQUENCE</scope>
</reference>
<comment type="caution">
    <text evidence="2">The sequence shown here is derived from an EMBL/GenBank/DDBJ whole genome shotgun (WGS) entry which is preliminary data.</text>
</comment>
<evidence type="ECO:0000259" key="1">
    <source>
        <dbReference type="Pfam" id="PF14529"/>
    </source>
</evidence>
<keyword evidence="2" id="KW-0548">Nucleotidyltransferase</keyword>
<keyword evidence="3" id="KW-1185">Reference proteome</keyword>
<dbReference type="Pfam" id="PF14529">
    <property type="entry name" value="Exo_endo_phos_2"/>
    <property type="match status" value="1"/>
</dbReference>
<proteinExistence type="predicted"/>
<accession>A0A8T0ESD9</accession>
<feature type="domain" description="Endonuclease/exonuclease/phosphatase" evidence="1">
    <location>
        <begin position="20"/>
        <end position="129"/>
    </location>
</feature>
<keyword evidence="2" id="KW-0695">RNA-directed DNA polymerase</keyword>
<dbReference type="Gene3D" id="3.60.10.10">
    <property type="entry name" value="Endonuclease/exonuclease/phosphatase"/>
    <property type="match status" value="1"/>
</dbReference>
<dbReference type="PANTHER" id="PTHR33273">
    <property type="entry name" value="DOMAIN-CONTAINING PROTEIN, PUTATIVE-RELATED"/>
    <property type="match status" value="1"/>
</dbReference>
<keyword evidence="2" id="KW-0808">Transferase</keyword>
<dbReference type="InterPro" id="IPR036691">
    <property type="entry name" value="Endo/exonu/phosph_ase_sf"/>
</dbReference>
<dbReference type="SUPFAM" id="SSF56219">
    <property type="entry name" value="DNase I-like"/>
    <property type="match status" value="1"/>
</dbReference>
<evidence type="ECO:0000313" key="3">
    <source>
        <dbReference type="Proteomes" id="UP000807504"/>
    </source>
</evidence>
<dbReference type="InterPro" id="IPR005135">
    <property type="entry name" value="Endo/exonuclease/phosphatase"/>
</dbReference>
<dbReference type="GO" id="GO:0003964">
    <property type="term" value="F:RNA-directed DNA polymerase activity"/>
    <property type="evidence" value="ECO:0007669"/>
    <property type="project" value="UniProtKB-KW"/>
</dbReference>
<evidence type="ECO:0000313" key="2">
    <source>
        <dbReference type="EMBL" id="KAF8778780.1"/>
    </source>
</evidence>
<name>A0A8T0ESD9_ARGBR</name>
<dbReference type="AlphaFoldDB" id="A0A8T0ESD9"/>
<organism evidence="2 3">
    <name type="scientific">Argiope bruennichi</name>
    <name type="common">Wasp spider</name>
    <name type="synonym">Aranea bruennichi</name>
    <dbReference type="NCBI Taxonomy" id="94029"/>
    <lineage>
        <taxon>Eukaryota</taxon>
        <taxon>Metazoa</taxon>
        <taxon>Ecdysozoa</taxon>
        <taxon>Arthropoda</taxon>
        <taxon>Chelicerata</taxon>
        <taxon>Arachnida</taxon>
        <taxon>Araneae</taxon>
        <taxon>Araneomorphae</taxon>
        <taxon>Entelegynae</taxon>
        <taxon>Araneoidea</taxon>
        <taxon>Araneidae</taxon>
        <taxon>Argiope</taxon>
    </lineage>
</organism>
<dbReference type="EMBL" id="JABXBU010002072">
    <property type="protein sequence ID" value="KAF8778780.1"/>
    <property type="molecule type" value="Genomic_DNA"/>
</dbReference>